<protein>
    <submittedName>
        <fullName evidence="2">Uncharacterized protein</fullName>
    </submittedName>
</protein>
<dbReference type="EMBL" id="JAINDJ010000003">
    <property type="protein sequence ID" value="KAG9453166.1"/>
    <property type="molecule type" value="Genomic_DNA"/>
</dbReference>
<organism evidence="2 3">
    <name type="scientific">Aristolochia fimbriata</name>
    <name type="common">White veined hardy Dutchman's pipe vine</name>
    <dbReference type="NCBI Taxonomy" id="158543"/>
    <lineage>
        <taxon>Eukaryota</taxon>
        <taxon>Viridiplantae</taxon>
        <taxon>Streptophyta</taxon>
        <taxon>Embryophyta</taxon>
        <taxon>Tracheophyta</taxon>
        <taxon>Spermatophyta</taxon>
        <taxon>Magnoliopsida</taxon>
        <taxon>Magnoliidae</taxon>
        <taxon>Piperales</taxon>
        <taxon>Aristolochiaceae</taxon>
        <taxon>Aristolochia</taxon>
    </lineage>
</organism>
<accession>A0AAV7F015</accession>
<gene>
    <name evidence="2" type="ORF">H6P81_006070</name>
</gene>
<dbReference type="Proteomes" id="UP000825729">
    <property type="component" value="Unassembled WGS sequence"/>
</dbReference>
<keyword evidence="3" id="KW-1185">Reference proteome</keyword>
<evidence type="ECO:0000313" key="2">
    <source>
        <dbReference type="EMBL" id="KAG9453166.1"/>
    </source>
</evidence>
<evidence type="ECO:0000313" key="3">
    <source>
        <dbReference type="Proteomes" id="UP000825729"/>
    </source>
</evidence>
<evidence type="ECO:0000256" key="1">
    <source>
        <dbReference type="SAM" id="MobiDB-lite"/>
    </source>
</evidence>
<dbReference type="AlphaFoldDB" id="A0AAV7F015"/>
<feature type="compositionally biased region" description="Basic residues" evidence="1">
    <location>
        <begin position="71"/>
        <end position="80"/>
    </location>
</feature>
<feature type="region of interest" description="Disordered" evidence="1">
    <location>
        <begin position="49"/>
        <end position="133"/>
    </location>
</feature>
<name>A0AAV7F015_ARIFI</name>
<comment type="caution">
    <text evidence="2">The sequence shown here is derived from an EMBL/GenBank/DDBJ whole genome shotgun (WGS) entry which is preliminary data.</text>
</comment>
<proteinExistence type="predicted"/>
<feature type="compositionally biased region" description="Basic and acidic residues" evidence="1">
    <location>
        <begin position="58"/>
        <end position="70"/>
    </location>
</feature>
<sequence>MVYHPRGYTEEALLSCVRKVVERVNHRAALYPSSTDPHWLEIGQYSIVGEDESPAGEPSHEVEPARERAPRQRRARRRPTAKTTTRVEDYDEVPAVLEPTVLDLPREQTPDTEPGPPLEQPLEQPRSLSPAATLPLGGFITRRRKKAIGAPSLVLTG</sequence>
<reference evidence="2 3" key="1">
    <citation type="submission" date="2021-07" db="EMBL/GenBank/DDBJ databases">
        <title>The Aristolochia fimbriata genome: insights into angiosperm evolution, floral development and chemical biosynthesis.</title>
        <authorList>
            <person name="Jiao Y."/>
        </authorList>
    </citation>
    <scope>NUCLEOTIDE SEQUENCE [LARGE SCALE GENOMIC DNA]</scope>
    <source>
        <strain evidence="2">IBCAS-2021</strain>
        <tissue evidence="2">Leaf</tissue>
    </source>
</reference>